<evidence type="ECO:0000313" key="1">
    <source>
        <dbReference type="EMBL" id="ESK84630.1"/>
    </source>
</evidence>
<evidence type="ECO:0000313" key="2">
    <source>
        <dbReference type="Proteomes" id="UP000017559"/>
    </source>
</evidence>
<reference evidence="1 2" key="1">
    <citation type="journal article" date="2014" name="BMC Genomics">
        <title>Genome and secretome analysis of the hemibiotrophic fungal pathogen, Moniliophthora roreri, which causes frosty pod rot disease of cacao: mechanisms of the biotrophic and necrotrophic phases.</title>
        <authorList>
            <person name="Meinhardt L.W."/>
            <person name="Costa G.G.L."/>
            <person name="Thomazella D.P.T."/>
            <person name="Teixeira P.J.P.L."/>
            <person name="Carazzolle M.F."/>
            <person name="Schuster S.C."/>
            <person name="Carlson J.E."/>
            <person name="Guiltinan M.J."/>
            <person name="Mieczkowski P."/>
            <person name="Farmer A."/>
            <person name="Ramaraj T."/>
            <person name="Crozier J."/>
            <person name="Davis R.E."/>
            <person name="Shao J."/>
            <person name="Melnick R.L."/>
            <person name="Pereira G.A.G."/>
            <person name="Bailey B.A."/>
        </authorList>
    </citation>
    <scope>NUCLEOTIDE SEQUENCE [LARGE SCALE GENOMIC DNA]</scope>
    <source>
        <strain evidence="1 2">MCA 2997</strain>
    </source>
</reference>
<organism evidence="1 2">
    <name type="scientific">Moniliophthora roreri (strain MCA 2997)</name>
    <name type="common">Cocoa frosty pod rot fungus</name>
    <name type="synonym">Crinipellis roreri</name>
    <dbReference type="NCBI Taxonomy" id="1381753"/>
    <lineage>
        <taxon>Eukaryota</taxon>
        <taxon>Fungi</taxon>
        <taxon>Dikarya</taxon>
        <taxon>Basidiomycota</taxon>
        <taxon>Agaricomycotina</taxon>
        <taxon>Agaricomycetes</taxon>
        <taxon>Agaricomycetidae</taxon>
        <taxon>Agaricales</taxon>
        <taxon>Marasmiineae</taxon>
        <taxon>Marasmiaceae</taxon>
        <taxon>Moniliophthora</taxon>
    </lineage>
</organism>
<dbReference type="KEGG" id="mrr:Moror_13316"/>
<protein>
    <submittedName>
        <fullName evidence="1">Uncharacterized protein</fullName>
    </submittedName>
</protein>
<dbReference type="EMBL" id="AWSO01001259">
    <property type="protein sequence ID" value="ESK84630.1"/>
    <property type="molecule type" value="Genomic_DNA"/>
</dbReference>
<gene>
    <name evidence="1" type="ORF">Moror_13316</name>
</gene>
<dbReference type="AlphaFoldDB" id="V2WWT6"/>
<sequence length="145" mass="16163">MVATTIRVNSNYVSLLITPSASATRTRTIPAESESWAESQCSILGIRHFSSSQFLHRYRHLILEDTQTLIQRITHRGVWGTTAAAAAAPTPGRDISSSGGYQAFYVGVIPSEQTSWRRYLEPEQAISADMHGTTMFYEQCSPYLF</sequence>
<proteinExistence type="predicted"/>
<comment type="caution">
    <text evidence="1">The sequence shown here is derived from an EMBL/GenBank/DDBJ whole genome shotgun (WGS) entry which is preliminary data.</text>
</comment>
<dbReference type="Proteomes" id="UP000017559">
    <property type="component" value="Unassembled WGS sequence"/>
</dbReference>
<keyword evidence="2" id="KW-1185">Reference proteome</keyword>
<accession>V2WWT6</accession>
<dbReference type="HOGENOM" id="CLU_1787314_0_0_1"/>
<name>V2WWT6_MONRO</name>